<dbReference type="SUPFAM" id="SSF53383">
    <property type="entry name" value="PLP-dependent transferases"/>
    <property type="match status" value="1"/>
</dbReference>
<dbReference type="Gene3D" id="3.90.1150.10">
    <property type="entry name" value="Aspartate Aminotransferase, domain 1"/>
    <property type="match status" value="1"/>
</dbReference>
<reference evidence="7 8" key="1">
    <citation type="journal article" date="2013" name="ISME J.">
        <title>A metabolic model for members of the genus Tetrasphaera involved in enhanced biological phosphorus removal.</title>
        <authorList>
            <person name="Kristiansen R."/>
            <person name="Nguyen H.T.T."/>
            <person name="Saunders A.M."/>
            <person name="Nielsen J.L."/>
            <person name="Wimmer R."/>
            <person name="Le V.Q."/>
            <person name="McIlroy S.J."/>
            <person name="Petrovski S."/>
            <person name="Seviour R.J."/>
            <person name="Calteau A."/>
            <person name="Nielsen K.L."/>
            <person name="Nielsen P.H."/>
        </authorList>
    </citation>
    <scope>NUCLEOTIDE SEQUENCE [LARGE SCALE GENOMIC DNA]</scope>
    <source>
        <strain evidence="7 8">Ben 74</strain>
    </source>
</reference>
<evidence type="ECO:0000313" key="8">
    <source>
        <dbReference type="Proteomes" id="UP000035720"/>
    </source>
</evidence>
<proteinExistence type="inferred from homology"/>
<dbReference type="EMBL" id="CAJC01000180">
    <property type="protein sequence ID" value="CCI54280.1"/>
    <property type="molecule type" value="Genomic_DNA"/>
</dbReference>
<dbReference type="InterPro" id="IPR015424">
    <property type="entry name" value="PyrdxlP-dep_Trfase"/>
</dbReference>
<dbReference type="STRING" id="1193518.BN13_670010"/>
<evidence type="ECO:0000256" key="5">
    <source>
        <dbReference type="PIRSR" id="PIRSR602129-50"/>
    </source>
</evidence>
<evidence type="ECO:0000256" key="6">
    <source>
        <dbReference type="RuleBase" id="RU000382"/>
    </source>
</evidence>
<evidence type="ECO:0000256" key="4">
    <source>
        <dbReference type="ARBA" id="ARBA00038302"/>
    </source>
</evidence>
<dbReference type="GO" id="GO:0004058">
    <property type="term" value="F:aromatic-L-amino-acid decarboxylase activity"/>
    <property type="evidence" value="ECO:0007669"/>
    <property type="project" value="UniProtKB-ARBA"/>
</dbReference>
<dbReference type="Gene3D" id="3.40.640.10">
    <property type="entry name" value="Type I PLP-dependent aspartate aminotransferase-like (Major domain)"/>
    <property type="match status" value="1"/>
</dbReference>
<dbReference type="Proteomes" id="UP000035720">
    <property type="component" value="Unassembled WGS sequence"/>
</dbReference>
<keyword evidence="2 5" id="KW-0663">Pyridoxal phosphate</keyword>
<organism evidence="7 8">
    <name type="scientific">Nostocoides jenkinsii Ben 74</name>
    <dbReference type="NCBI Taxonomy" id="1193518"/>
    <lineage>
        <taxon>Bacteria</taxon>
        <taxon>Bacillati</taxon>
        <taxon>Actinomycetota</taxon>
        <taxon>Actinomycetes</taxon>
        <taxon>Micrococcales</taxon>
        <taxon>Intrasporangiaceae</taxon>
        <taxon>Nostocoides</taxon>
    </lineage>
</organism>
<evidence type="ECO:0000256" key="1">
    <source>
        <dbReference type="ARBA" id="ARBA00001933"/>
    </source>
</evidence>
<gene>
    <name evidence="7" type="ORF">BN13_670010</name>
</gene>
<dbReference type="AlphaFoldDB" id="A0A077ME87"/>
<comment type="caution">
    <text evidence="7">The sequence shown here is derived from an EMBL/GenBank/DDBJ whole genome shotgun (WGS) entry which is preliminary data.</text>
</comment>
<dbReference type="RefSeq" id="WP_235434018.1">
    <property type="nucleotide sequence ID" value="NZ_HF571038.1"/>
</dbReference>
<dbReference type="InterPro" id="IPR015422">
    <property type="entry name" value="PyrdxlP-dep_Trfase_small"/>
</dbReference>
<evidence type="ECO:0000313" key="7">
    <source>
        <dbReference type="EMBL" id="CCI54280.1"/>
    </source>
</evidence>
<keyword evidence="8" id="KW-1185">Reference proteome</keyword>
<comment type="similarity">
    <text evidence="4">Belongs to the group II decarboxylase family. Sphingosine-1-phosphate lyase subfamily.</text>
</comment>
<name>A0A077ME87_9MICO</name>
<evidence type="ECO:0000256" key="3">
    <source>
        <dbReference type="ARBA" id="ARBA00023239"/>
    </source>
</evidence>
<accession>A0A077ME87</accession>
<evidence type="ECO:0000256" key="2">
    <source>
        <dbReference type="ARBA" id="ARBA00022898"/>
    </source>
</evidence>
<dbReference type="GO" id="GO:0030170">
    <property type="term" value="F:pyridoxal phosphate binding"/>
    <property type="evidence" value="ECO:0007669"/>
    <property type="project" value="InterPro"/>
</dbReference>
<feature type="modified residue" description="N6-(pyridoxal phosphate)lysine" evidence="5">
    <location>
        <position position="168"/>
    </location>
</feature>
<comment type="cofactor">
    <cofactor evidence="1 5 6">
        <name>pyridoxal 5'-phosphate</name>
        <dbReference type="ChEBI" id="CHEBI:597326"/>
    </cofactor>
</comment>
<dbReference type="InterPro" id="IPR050477">
    <property type="entry name" value="GrpII_AminoAcid_Decarb"/>
</dbReference>
<keyword evidence="3 6" id="KW-0456">Lyase</keyword>
<dbReference type="Pfam" id="PF00282">
    <property type="entry name" value="Pyridoxal_deC"/>
    <property type="match status" value="1"/>
</dbReference>
<protein>
    <submittedName>
        <fullName evidence="7">Pyridoxal-dependent decarboxylase</fullName>
    </submittedName>
</protein>
<dbReference type="GO" id="GO:0019752">
    <property type="term" value="P:carboxylic acid metabolic process"/>
    <property type="evidence" value="ECO:0007669"/>
    <property type="project" value="InterPro"/>
</dbReference>
<sequence>MEQDLVAFARDLLHGPETTVGTATSGGTESILMAVLAARDASPRGSVAAARPSMVLPSTAHAAFRKAAHYFGVRPVVVDVDPVTYRAKPGAMARAIDDTTILVVASAPSYAHGVIDPVPAIAAAAATRGVRCHVDACIGGMILPFLDGVRPWDFAVEGVTSVSVDLHKYGYAPKGISLLLHRTPALRRGHYFATADWPGYTMLNTTAQSTKSGGPVAAAWAVARVLGHEGYAALARSARQACLDITRGVGGIPGIDVVATPDSTLLALSSTRSGDVYLLADELADRGWFVQPQLPYAASPATLHLSLSAATAPLVPEFLSALAEAADTVSSGPQLTVGPGIAGVLAALDPASLTDAMLDGLLAASGVSAPTDGSGLALPRRMAPINALLECARIPLREALLLAVLDRLNRPAAASDQESCLFGR</sequence>
<dbReference type="InterPro" id="IPR002129">
    <property type="entry name" value="PyrdxlP-dep_de-COase"/>
</dbReference>
<dbReference type="PANTHER" id="PTHR42735">
    <property type="match status" value="1"/>
</dbReference>
<dbReference type="InterPro" id="IPR015421">
    <property type="entry name" value="PyrdxlP-dep_Trfase_major"/>
</dbReference>
<dbReference type="PANTHER" id="PTHR42735:SF6">
    <property type="entry name" value="SPHINGOSINE-1-PHOSPHATE LYASE 1"/>
    <property type="match status" value="1"/>
</dbReference>